<dbReference type="AlphaFoldDB" id="A0A8H3LGN2"/>
<feature type="compositionally biased region" description="Low complexity" evidence="1">
    <location>
        <begin position="131"/>
        <end position="147"/>
    </location>
</feature>
<sequence length="192" mass="20452">MALNWAMIASDGKSPVPLPGEKILLEQDKVSLILDMGGGYPGNAETLKADGEGKFQQPWFGANYYQAVVTPVLNGGLPAPGQLKVTFKEGGGFKFSTVYKNLMLRLFENEGTAPVEHTEPLPMYTPRQDNSSSAQTSTSSCSNVVSSGAPLNSLEPPADTTAPRNISTSTEARPPPVAPDELPPAYDEVITR</sequence>
<evidence type="ECO:0000313" key="3">
    <source>
        <dbReference type="Proteomes" id="UP000615446"/>
    </source>
</evidence>
<feature type="compositionally biased region" description="Pro residues" evidence="1">
    <location>
        <begin position="173"/>
        <end position="182"/>
    </location>
</feature>
<comment type="caution">
    <text evidence="2">The sequence shown here is derived from an EMBL/GenBank/DDBJ whole genome shotgun (WGS) entry which is preliminary data.</text>
</comment>
<dbReference type="GO" id="GO:0031490">
    <property type="term" value="F:chromatin DNA binding"/>
    <property type="evidence" value="ECO:0007669"/>
    <property type="project" value="TreeGrafter"/>
</dbReference>
<reference evidence="2" key="1">
    <citation type="submission" date="2019-10" db="EMBL/GenBank/DDBJ databases">
        <title>Conservation and host-specific expression of non-tandemly repeated heterogenous ribosome RNA gene in arbuscular mycorrhizal fungi.</title>
        <authorList>
            <person name="Maeda T."/>
            <person name="Kobayashi Y."/>
            <person name="Nakagawa T."/>
            <person name="Ezawa T."/>
            <person name="Yamaguchi K."/>
            <person name="Bino T."/>
            <person name="Nishimoto Y."/>
            <person name="Shigenobu S."/>
            <person name="Kawaguchi M."/>
        </authorList>
    </citation>
    <scope>NUCLEOTIDE SEQUENCE</scope>
    <source>
        <strain evidence="2">HR1</strain>
    </source>
</reference>
<evidence type="ECO:0000313" key="2">
    <source>
        <dbReference type="EMBL" id="GES86739.1"/>
    </source>
</evidence>
<dbReference type="InterPro" id="IPR044852">
    <property type="entry name" value="WBP2-like"/>
</dbReference>
<dbReference type="EMBL" id="BLAL01000162">
    <property type="protein sequence ID" value="GES86739.1"/>
    <property type="molecule type" value="Genomic_DNA"/>
</dbReference>
<dbReference type="Proteomes" id="UP000615446">
    <property type="component" value="Unassembled WGS sequence"/>
</dbReference>
<feature type="compositionally biased region" description="Polar residues" evidence="1">
    <location>
        <begin position="162"/>
        <end position="171"/>
    </location>
</feature>
<dbReference type="GO" id="GO:0003713">
    <property type="term" value="F:transcription coactivator activity"/>
    <property type="evidence" value="ECO:0007669"/>
    <property type="project" value="InterPro"/>
</dbReference>
<protein>
    <submittedName>
        <fullName evidence="2">WW domain binding protein-2</fullName>
    </submittedName>
</protein>
<accession>A0A8H3LGN2</accession>
<feature type="region of interest" description="Disordered" evidence="1">
    <location>
        <begin position="115"/>
        <end position="192"/>
    </location>
</feature>
<dbReference type="OrthoDB" id="1259151at2759"/>
<gene>
    <name evidence="2" type="ORF">RCL2_001378300</name>
</gene>
<dbReference type="PANTHER" id="PTHR31606">
    <property type="entry name" value="WW DOMAIN BINDING PROTEIN 2, ISOFORM E"/>
    <property type="match status" value="1"/>
</dbReference>
<dbReference type="PANTHER" id="PTHR31606:SF1">
    <property type="entry name" value="WW DOMAIN BINDING PROTEIN 2, ISOFORM E"/>
    <property type="match status" value="1"/>
</dbReference>
<organism evidence="2 3">
    <name type="scientific">Rhizophagus clarus</name>
    <dbReference type="NCBI Taxonomy" id="94130"/>
    <lineage>
        <taxon>Eukaryota</taxon>
        <taxon>Fungi</taxon>
        <taxon>Fungi incertae sedis</taxon>
        <taxon>Mucoromycota</taxon>
        <taxon>Glomeromycotina</taxon>
        <taxon>Glomeromycetes</taxon>
        <taxon>Glomerales</taxon>
        <taxon>Glomeraceae</taxon>
        <taxon>Rhizophagus</taxon>
    </lineage>
</organism>
<name>A0A8H3LGN2_9GLOM</name>
<evidence type="ECO:0000256" key="1">
    <source>
        <dbReference type="SAM" id="MobiDB-lite"/>
    </source>
</evidence>
<proteinExistence type="predicted"/>
<dbReference type="GO" id="GO:0005634">
    <property type="term" value="C:nucleus"/>
    <property type="evidence" value="ECO:0007669"/>
    <property type="project" value="TreeGrafter"/>
</dbReference>